<dbReference type="Proteomes" id="UP000294901">
    <property type="component" value="Unassembled WGS sequence"/>
</dbReference>
<dbReference type="Pfam" id="PF10647">
    <property type="entry name" value="Gmad1"/>
    <property type="match status" value="1"/>
</dbReference>
<name>A0A4V3C7Q6_9ACTN</name>
<dbReference type="InterPro" id="IPR015943">
    <property type="entry name" value="WD40/YVTN_repeat-like_dom_sf"/>
</dbReference>
<dbReference type="PROSITE" id="PS51257">
    <property type="entry name" value="PROKAR_LIPOPROTEIN"/>
    <property type="match status" value="1"/>
</dbReference>
<dbReference type="EMBL" id="SNWR01000001">
    <property type="protein sequence ID" value="TDO38548.1"/>
    <property type="molecule type" value="Genomic_DNA"/>
</dbReference>
<accession>A0A4V3C7Q6</accession>
<reference evidence="5 6" key="1">
    <citation type="submission" date="2019-03" db="EMBL/GenBank/DDBJ databases">
        <title>Sequencing the genomes of 1000 actinobacteria strains.</title>
        <authorList>
            <person name="Klenk H.-P."/>
        </authorList>
    </citation>
    <scope>NUCLEOTIDE SEQUENCE [LARGE SCALE GENOMIC DNA]</scope>
    <source>
        <strain evidence="5 6">DSM 43805</strain>
    </source>
</reference>
<sequence>MRRLLCAAVVVATLMAGGCGIPDESDVTIVDNGPSGVLPNGGADEPPVQPRREDNGEPKTLVSNYLQAAAGDPETAAARMKAFLAPDKAARFPSGSDIKVVRETEASLHSPGESEVSITIQVVGTLKANGVLEPAAPSDSVSYTLRVGPVSGRDGQFILEAPQMLMMTDVALQEYYSPRTIYWWNTANTGLVPDVRYMPLSVPSVQQPTTVLNWLTGPPAAWLDDTVNSLPQGTQASDNVTISGDTLRISLNAQAVPQGSDPGALDRLRRQLQWSMRPLTTSVIEIKIGHDDAVSTENGAYLDSNAAYRLADVPERFALYGSSIRRLKDSPHASDPVPVIKPAANKNITSAALSSSSTRAYLAVVTGADDARKLRVAQAPLGEMADLQPVGKLTGDLGTPVWAQTPDGDEPSAAVGLITMGGQVYTFDATGGAARRIDWPNPPGPVTSLSVAPDGHRVVLVSGDRLYRAVLNTSGDEITLSDPERVHPPDLKTVAAAAWNSESSLAVAGMRTNNRYAVLDVTVDGTLATTRLGDIGAEPVTYLTAYPSTPTNPERLASEWYVAGGDAWDVLSEPVLLRPEHLADVTPQPGVDATAPFFMD</sequence>
<dbReference type="InterPro" id="IPR019606">
    <property type="entry name" value="GerMN"/>
</dbReference>
<dbReference type="RefSeq" id="WP_133873003.1">
    <property type="nucleotide sequence ID" value="NZ_BOMD01000019.1"/>
</dbReference>
<protein>
    <submittedName>
        <fullName evidence="5">Lipoprotein LpqB-like beta-propeller protein</fullName>
    </submittedName>
</protein>
<dbReference type="InterPro" id="IPR059026">
    <property type="entry name" value="LpqB_N"/>
</dbReference>
<evidence type="ECO:0000259" key="3">
    <source>
        <dbReference type="Pfam" id="PF10647"/>
    </source>
</evidence>
<evidence type="ECO:0000259" key="2">
    <source>
        <dbReference type="Pfam" id="PF10646"/>
    </source>
</evidence>
<feature type="region of interest" description="Disordered" evidence="1">
    <location>
        <begin position="32"/>
        <end position="58"/>
    </location>
</feature>
<dbReference type="Pfam" id="PF10646">
    <property type="entry name" value="Germane"/>
    <property type="match status" value="1"/>
</dbReference>
<dbReference type="Pfam" id="PF25976">
    <property type="entry name" value="LpqB_N"/>
    <property type="match status" value="1"/>
</dbReference>
<dbReference type="InterPro" id="IPR018910">
    <property type="entry name" value="LpqB_C"/>
</dbReference>
<gene>
    <name evidence="5" type="ORF">C8E87_2206</name>
</gene>
<organism evidence="5 6">
    <name type="scientific">Paractinoplanes brasiliensis</name>
    <dbReference type="NCBI Taxonomy" id="52695"/>
    <lineage>
        <taxon>Bacteria</taxon>
        <taxon>Bacillati</taxon>
        <taxon>Actinomycetota</taxon>
        <taxon>Actinomycetes</taxon>
        <taxon>Micromonosporales</taxon>
        <taxon>Micromonosporaceae</taxon>
        <taxon>Paractinoplanes</taxon>
    </lineage>
</organism>
<dbReference type="AlphaFoldDB" id="A0A4V3C7Q6"/>
<evidence type="ECO:0000259" key="4">
    <source>
        <dbReference type="Pfam" id="PF25976"/>
    </source>
</evidence>
<dbReference type="OrthoDB" id="5172668at2"/>
<proteinExistence type="predicted"/>
<dbReference type="Gene3D" id="2.130.10.10">
    <property type="entry name" value="YVTN repeat-like/Quinoprotein amine dehydrogenase"/>
    <property type="match status" value="1"/>
</dbReference>
<feature type="domain" description="Lipoprotein LpqB N-terminal" evidence="4">
    <location>
        <begin position="54"/>
        <end position="169"/>
    </location>
</feature>
<evidence type="ECO:0000313" key="5">
    <source>
        <dbReference type="EMBL" id="TDO38548.1"/>
    </source>
</evidence>
<keyword evidence="6" id="KW-1185">Reference proteome</keyword>
<evidence type="ECO:0000313" key="6">
    <source>
        <dbReference type="Proteomes" id="UP000294901"/>
    </source>
</evidence>
<keyword evidence="5" id="KW-0449">Lipoprotein</keyword>
<feature type="domain" description="GerMN" evidence="2">
    <location>
        <begin position="180"/>
        <end position="281"/>
    </location>
</feature>
<evidence type="ECO:0000256" key="1">
    <source>
        <dbReference type="SAM" id="MobiDB-lite"/>
    </source>
</evidence>
<comment type="caution">
    <text evidence="5">The sequence shown here is derived from an EMBL/GenBank/DDBJ whole genome shotgun (WGS) entry which is preliminary data.</text>
</comment>
<dbReference type="SUPFAM" id="SSF82171">
    <property type="entry name" value="DPP6 N-terminal domain-like"/>
    <property type="match status" value="1"/>
</dbReference>
<feature type="domain" description="Lipoprotein LpqB C-terminal" evidence="3">
    <location>
        <begin position="334"/>
        <end position="548"/>
    </location>
</feature>